<keyword evidence="3" id="KW-1185">Reference proteome</keyword>
<dbReference type="OrthoDB" id="6777438at2759"/>
<proteinExistence type="predicted"/>
<keyword evidence="2" id="KW-0347">Helicase</keyword>
<evidence type="ECO:0000313" key="3">
    <source>
        <dbReference type="Proteomes" id="UP000478052"/>
    </source>
</evidence>
<feature type="compositionally biased region" description="Basic and acidic residues" evidence="1">
    <location>
        <begin position="27"/>
        <end position="38"/>
    </location>
</feature>
<reference evidence="2 3" key="1">
    <citation type="submission" date="2019-08" db="EMBL/GenBank/DDBJ databases">
        <title>Whole genome of Aphis craccivora.</title>
        <authorList>
            <person name="Voronova N.V."/>
            <person name="Shulinski R.S."/>
            <person name="Bandarenka Y.V."/>
            <person name="Zhorov D.G."/>
            <person name="Warner D."/>
        </authorList>
    </citation>
    <scope>NUCLEOTIDE SEQUENCE [LARGE SCALE GENOMIC DNA]</scope>
    <source>
        <strain evidence="2">180601</strain>
        <tissue evidence="2">Whole Body</tissue>
    </source>
</reference>
<protein>
    <submittedName>
        <fullName evidence="2">Exosome RNA helicase MTR4</fullName>
    </submittedName>
</protein>
<keyword evidence="2" id="KW-0547">Nucleotide-binding</keyword>
<sequence length="153" mass="17258">MDDFGDDLFDDFEKPSSTSFSAGVLKSNDDKHNSDDKNIYLLINYGGNRDNPDDSNRITKRSLQLSDDEEDNLKKTKNPDELSALDLPTLHSCHSLADQNFIMALLNGLLDAPDILSNIPFRVPSYNTRNQGQFYIPAHSTSYGHNNPIHRML</sequence>
<keyword evidence="2" id="KW-0067">ATP-binding</keyword>
<organism evidence="2 3">
    <name type="scientific">Aphis craccivora</name>
    <name type="common">Cowpea aphid</name>
    <dbReference type="NCBI Taxonomy" id="307492"/>
    <lineage>
        <taxon>Eukaryota</taxon>
        <taxon>Metazoa</taxon>
        <taxon>Ecdysozoa</taxon>
        <taxon>Arthropoda</taxon>
        <taxon>Hexapoda</taxon>
        <taxon>Insecta</taxon>
        <taxon>Pterygota</taxon>
        <taxon>Neoptera</taxon>
        <taxon>Paraneoptera</taxon>
        <taxon>Hemiptera</taxon>
        <taxon>Sternorrhyncha</taxon>
        <taxon>Aphidomorpha</taxon>
        <taxon>Aphidoidea</taxon>
        <taxon>Aphididae</taxon>
        <taxon>Aphidini</taxon>
        <taxon>Aphis</taxon>
        <taxon>Aphis</taxon>
    </lineage>
</organism>
<gene>
    <name evidence="2" type="ORF">FWK35_00017545</name>
</gene>
<keyword evidence="2" id="KW-0378">Hydrolase</keyword>
<evidence type="ECO:0000313" key="2">
    <source>
        <dbReference type="EMBL" id="KAF0753057.1"/>
    </source>
</evidence>
<dbReference type="AlphaFoldDB" id="A0A6G0YCG9"/>
<dbReference type="Proteomes" id="UP000478052">
    <property type="component" value="Unassembled WGS sequence"/>
</dbReference>
<evidence type="ECO:0000256" key="1">
    <source>
        <dbReference type="SAM" id="MobiDB-lite"/>
    </source>
</evidence>
<dbReference type="GO" id="GO:0004386">
    <property type="term" value="F:helicase activity"/>
    <property type="evidence" value="ECO:0007669"/>
    <property type="project" value="UniProtKB-KW"/>
</dbReference>
<feature type="compositionally biased region" description="Acidic residues" evidence="1">
    <location>
        <begin position="1"/>
        <end position="10"/>
    </location>
</feature>
<accession>A0A6G0YCG9</accession>
<name>A0A6G0YCG9_APHCR</name>
<dbReference type="EMBL" id="VUJU01004848">
    <property type="protein sequence ID" value="KAF0753057.1"/>
    <property type="molecule type" value="Genomic_DNA"/>
</dbReference>
<comment type="caution">
    <text evidence="2">The sequence shown here is derived from an EMBL/GenBank/DDBJ whole genome shotgun (WGS) entry which is preliminary data.</text>
</comment>
<feature type="region of interest" description="Disordered" evidence="1">
    <location>
        <begin position="1"/>
        <end position="79"/>
    </location>
</feature>